<organism evidence="2 3">
    <name type="scientific">Paraglaciecola chathamensis</name>
    <dbReference type="NCBI Taxonomy" id="368405"/>
    <lineage>
        <taxon>Bacteria</taxon>
        <taxon>Pseudomonadati</taxon>
        <taxon>Pseudomonadota</taxon>
        <taxon>Gammaproteobacteria</taxon>
        <taxon>Alteromonadales</taxon>
        <taxon>Alteromonadaceae</taxon>
        <taxon>Paraglaciecola</taxon>
    </lineage>
</organism>
<reference evidence="2" key="1">
    <citation type="journal article" date="2014" name="Int. J. Syst. Evol. Microbiol.">
        <title>Complete genome sequence of Corynebacterium casei LMG S-19264T (=DSM 44701T), isolated from a smear-ripened cheese.</title>
        <authorList>
            <consortium name="US DOE Joint Genome Institute (JGI-PGF)"/>
            <person name="Walter F."/>
            <person name="Albersmeier A."/>
            <person name="Kalinowski J."/>
            <person name="Ruckert C."/>
        </authorList>
    </citation>
    <scope>NUCLEOTIDE SEQUENCE</scope>
    <source>
        <strain evidence="2">KCTC 32337</strain>
    </source>
</reference>
<evidence type="ECO:0000259" key="1">
    <source>
        <dbReference type="PROSITE" id="PS50835"/>
    </source>
</evidence>
<dbReference type="RefSeq" id="WP_229816588.1">
    <property type="nucleotide sequence ID" value="NZ_BMZC01000014.1"/>
</dbReference>
<dbReference type="PROSITE" id="PS50835">
    <property type="entry name" value="IG_LIKE"/>
    <property type="match status" value="1"/>
</dbReference>
<proteinExistence type="predicted"/>
<feature type="domain" description="Ig-like" evidence="1">
    <location>
        <begin position="607"/>
        <end position="700"/>
    </location>
</feature>
<comment type="caution">
    <text evidence="2">The sequence shown here is derived from an EMBL/GenBank/DDBJ whole genome shotgun (WGS) entry which is preliminary data.</text>
</comment>
<name>A0A8H9M259_9ALTE</name>
<protein>
    <recommendedName>
        <fullName evidence="1">Ig-like domain-containing protein</fullName>
    </recommendedName>
</protein>
<sequence>MSMKKSFRQTGGAMLNSIVATLALTGAAVYYDTVSNAADQSEEIATEIATEIEHIQAASLRCYYVNRTWCSTSELTAYYTGDLESALGTNYYFSVNSNGQQVLKVQTVSDRVAESAKSMVVNGEAISGELTSILPPPEDNLLFSDALARYENEMQQEAMEFDTSIDFNEQNLSNADRLDVESATIRNLNSDTIEVTDIVISGSLEMGRNSISDTGNGLAFNAKNIELEGATSIEGDIEFNGNNVTGAKKLVADNGSFKSLELESLTVQDGDVTRAIIEVADIDNLSGTSLQTTSAEGEKLGFDTANGNNIKTTSAQTVNTTTNVLTSDNGTVTSADGTNIQFNTANITNAYGNEINSTDAVLNSGTFTTLNSSSLIGNSILASRGQGDDVAADYSEADRAYFEYLNSTSTDATNVSVLSGESDSVAVSGRTTTNNVATTTFTPTNLTTNKINSSNSTLGTASSTSFSVTNTLSALSFAATTAVITNTNGNVDATEGNFTTIKGTNTSATNGTFTNLTVNTYTGGSFTGTDFETSTSSVNENYAILDEYGNAIDNCINTSKFCIPETPVISFSCTGCSQANSQSTFTATLKASVSHCRQGCSVAWTVPSALTKSSGCSTTNISAGGTATLSCVVKSTLDPQESYSGTVKAKATNSHYTSESYTASKSVYFENTSSADPEVTTSCSGCNLSSERESFSATITGTVSCPYNCSYTWTETGGATKGACSNGTASAGQTKSVSCAISGSLVAGDSTNGSVKLTASINADTTFNDQDSETYSWENTSAEVEDTDWSQVNAGCFVLNSYTTGVSRNACLGNETNEATMLFSVGEFISSSRDSYEFGTESQWSVEWWGDCASHTPKCQFTESLASQDSFSATALVTAPDGTQRTFNVLAEPAAVSGGGGGVGGEIE</sequence>
<dbReference type="Proteomes" id="UP000622604">
    <property type="component" value="Unassembled WGS sequence"/>
</dbReference>
<evidence type="ECO:0000313" key="3">
    <source>
        <dbReference type="Proteomes" id="UP000622604"/>
    </source>
</evidence>
<accession>A0A8H9M259</accession>
<dbReference type="EMBL" id="BMZC01000014">
    <property type="protein sequence ID" value="GGZ78265.1"/>
    <property type="molecule type" value="Genomic_DNA"/>
</dbReference>
<reference evidence="2" key="2">
    <citation type="submission" date="2020-09" db="EMBL/GenBank/DDBJ databases">
        <authorList>
            <person name="Sun Q."/>
            <person name="Kim S."/>
        </authorList>
    </citation>
    <scope>NUCLEOTIDE SEQUENCE</scope>
    <source>
        <strain evidence="2">KCTC 32337</strain>
    </source>
</reference>
<dbReference type="AlphaFoldDB" id="A0A8H9M259"/>
<gene>
    <name evidence="2" type="ORF">GCM10011274_40530</name>
</gene>
<dbReference type="InterPro" id="IPR007110">
    <property type="entry name" value="Ig-like_dom"/>
</dbReference>
<evidence type="ECO:0000313" key="2">
    <source>
        <dbReference type="EMBL" id="GGZ78265.1"/>
    </source>
</evidence>